<organism evidence="1 2">
    <name type="scientific">Trichogramma kaykai</name>
    <dbReference type="NCBI Taxonomy" id="54128"/>
    <lineage>
        <taxon>Eukaryota</taxon>
        <taxon>Metazoa</taxon>
        <taxon>Ecdysozoa</taxon>
        <taxon>Arthropoda</taxon>
        <taxon>Hexapoda</taxon>
        <taxon>Insecta</taxon>
        <taxon>Pterygota</taxon>
        <taxon>Neoptera</taxon>
        <taxon>Endopterygota</taxon>
        <taxon>Hymenoptera</taxon>
        <taxon>Apocrita</taxon>
        <taxon>Proctotrupomorpha</taxon>
        <taxon>Chalcidoidea</taxon>
        <taxon>Trichogrammatidae</taxon>
        <taxon>Trichogramma</taxon>
    </lineage>
</organism>
<reference evidence="1 2" key="1">
    <citation type="journal article" date="2024" name="bioRxiv">
        <title>A reference genome for Trichogramma kaykai: A tiny desert-dwelling parasitoid wasp with competing sex-ratio distorters.</title>
        <authorList>
            <person name="Culotta J."/>
            <person name="Lindsey A.R."/>
        </authorList>
    </citation>
    <scope>NUCLEOTIDE SEQUENCE [LARGE SCALE GENOMIC DNA]</scope>
    <source>
        <strain evidence="1 2">KSX58</strain>
    </source>
</reference>
<proteinExistence type="predicted"/>
<sequence length="125" mass="14417">MQSNGNRKLHTREMNFAPRPLSPNFQFARLKLSDTTVRLKNARCVGSRFVRELLLLPTLTSTSRASRNTLFRSFILLDELFANIRRCRKFRRFIGATASANAKAELYERASWKAICAVLGYVLKY</sequence>
<gene>
    <name evidence="1" type="ORF">TKK_000678</name>
</gene>
<name>A0ABD2XQT6_9HYME</name>
<comment type="caution">
    <text evidence="1">The sequence shown here is derived from an EMBL/GenBank/DDBJ whole genome shotgun (WGS) entry which is preliminary data.</text>
</comment>
<dbReference type="AlphaFoldDB" id="A0ABD2XQT6"/>
<dbReference type="Proteomes" id="UP001627154">
    <property type="component" value="Unassembled WGS sequence"/>
</dbReference>
<evidence type="ECO:0000313" key="1">
    <source>
        <dbReference type="EMBL" id="KAL3407209.1"/>
    </source>
</evidence>
<accession>A0ABD2XQT6</accession>
<protein>
    <submittedName>
        <fullName evidence="1">Uncharacterized protein</fullName>
    </submittedName>
</protein>
<evidence type="ECO:0000313" key="2">
    <source>
        <dbReference type="Proteomes" id="UP001627154"/>
    </source>
</evidence>
<dbReference type="EMBL" id="JBJJXI010000014">
    <property type="protein sequence ID" value="KAL3407209.1"/>
    <property type="molecule type" value="Genomic_DNA"/>
</dbReference>
<keyword evidence="2" id="KW-1185">Reference proteome</keyword>